<keyword evidence="2" id="KW-0732">Signal</keyword>
<dbReference type="EMBL" id="QJKB01000007">
    <property type="protein sequence ID" value="PXX41391.1"/>
    <property type="molecule type" value="Genomic_DNA"/>
</dbReference>
<evidence type="ECO:0000313" key="3">
    <source>
        <dbReference type="EMBL" id="PXX41391.1"/>
    </source>
</evidence>
<name>A0A318J3X9_9BURK</name>
<keyword evidence="1" id="KW-0472">Membrane</keyword>
<feature type="chain" id="PRO_5016351627" description="Ankyrin repeat protein" evidence="2">
    <location>
        <begin position="23"/>
        <end position="451"/>
    </location>
</feature>
<feature type="signal peptide" evidence="2">
    <location>
        <begin position="1"/>
        <end position="22"/>
    </location>
</feature>
<dbReference type="AlphaFoldDB" id="A0A318J3X9"/>
<dbReference type="OrthoDB" id="8786912at2"/>
<keyword evidence="1" id="KW-0812">Transmembrane</keyword>
<keyword evidence="1" id="KW-1133">Transmembrane helix</keyword>
<organism evidence="3 4">
    <name type="scientific">Undibacterium pigrum</name>
    <dbReference type="NCBI Taxonomy" id="401470"/>
    <lineage>
        <taxon>Bacteria</taxon>
        <taxon>Pseudomonadati</taxon>
        <taxon>Pseudomonadota</taxon>
        <taxon>Betaproteobacteria</taxon>
        <taxon>Burkholderiales</taxon>
        <taxon>Oxalobacteraceae</taxon>
        <taxon>Undibacterium</taxon>
    </lineage>
</organism>
<protein>
    <recommendedName>
        <fullName evidence="5">Ankyrin repeat protein</fullName>
    </recommendedName>
</protein>
<accession>A0A318J3X9</accession>
<proteinExistence type="predicted"/>
<dbReference type="RefSeq" id="WP_110256628.1">
    <property type="nucleotide sequence ID" value="NZ_QJKB01000007.1"/>
</dbReference>
<feature type="transmembrane region" description="Helical" evidence="1">
    <location>
        <begin position="32"/>
        <end position="52"/>
    </location>
</feature>
<sequence>MQRLYRLPLTLFFFSFASQAFAFSPRSELEELIIAAAGSTVCSLIAIIVVLVKSNKSFLPRLLMALASPLLVFPVCMGGSMATSYLVKQASDVKKDQNTALRIQEETEAWQRNALRTAACNGDSASLTSELASDAHDQETKQRVLEDCILPRADAASLQAMLLDLRERNTGPRAHCAYLNPVLQSMDTSLLDVFAAQKLSLACPADTYSHTDDATPFAPTWWDVVNQQRNADTAKLLNTLRYLQAHGVDMKVAIDGRSLLSMAMESSKPELILFALDAGADPYLISKESSTLTPLETWTLQRFSFTDMGTYSEADRRSIQSRLREMTAKEADALTHKISERGGLDNAKDGGAGLLAYLIKSGASLHRMNSGGDGAFNAYTRLSPALQEVLNQLNDQQLQEFICPVPGKYDDGYAVYAQAIEAENKEIISFLKQRKMPETCPKMPRANNTSE</sequence>
<evidence type="ECO:0000256" key="2">
    <source>
        <dbReference type="SAM" id="SignalP"/>
    </source>
</evidence>
<evidence type="ECO:0008006" key="5">
    <source>
        <dbReference type="Google" id="ProtNLM"/>
    </source>
</evidence>
<dbReference type="Proteomes" id="UP000247792">
    <property type="component" value="Unassembled WGS sequence"/>
</dbReference>
<evidence type="ECO:0000256" key="1">
    <source>
        <dbReference type="SAM" id="Phobius"/>
    </source>
</evidence>
<comment type="caution">
    <text evidence="3">The sequence shown here is derived from an EMBL/GenBank/DDBJ whole genome shotgun (WGS) entry which is preliminary data.</text>
</comment>
<keyword evidence="4" id="KW-1185">Reference proteome</keyword>
<reference evidence="3 4" key="1">
    <citation type="submission" date="2018-05" db="EMBL/GenBank/DDBJ databases">
        <title>Genomic Encyclopedia of Type Strains, Phase IV (KMG-IV): sequencing the most valuable type-strain genomes for metagenomic binning, comparative biology and taxonomic classification.</title>
        <authorList>
            <person name="Goeker M."/>
        </authorList>
    </citation>
    <scope>NUCLEOTIDE SEQUENCE [LARGE SCALE GENOMIC DNA]</scope>
    <source>
        <strain evidence="3 4">DSM 19792</strain>
    </source>
</reference>
<gene>
    <name evidence="3" type="ORF">DFR42_10742</name>
</gene>
<evidence type="ECO:0000313" key="4">
    <source>
        <dbReference type="Proteomes" id="UP000247792"/>
    </source>
</evidence>
<feature type="transmembrane region" description="Helical" evidence="1">
    <location>
        <begin position="64"/>
        <end position="87"/>
    </location>
</feature>